<dbReference type="EMBL" id="JBEVYD010000004">
    <property type="protein sequence ID" value="KAL3233625.1"/>
    <property type="molecule type" value="Genomic_DNA"/>
</dbReference>
<dbReference type="NCBIfam" id="TIGR00756">
    <property type="entry name" value="PPR"/>
    <property type="match status" value="1"/>
</dbReference>
<evidence type="ECO:0000313" key="3">
    <source>
        <dbReference type="Proteomes" id="UP001623330"/>
    </source>
</evidence>
<keyword evidence="3" id="KW-1185">Reference proteome</keyword>
<dbReference type="Gene3D" id="1.25.40.10">
    <property type="entry name" value="Tetratricopeptide repeat domain"/>
    <property type="match status" value="2"/>
</dbReference>
<dbReference type="Proteomes" id="UP001623330">
    <property type="component" value="Unassembled WGS sequence"/>
</dbReference>
<comment type="subcellular location">
    <subcellularLocation>
        <location evidence="1">Mitochondrion</location>
    </subcellularLocation>
</comment>
<dbReference type="PANTHER" id="PTHR47938:SF35">
    <property type="entry name" value="PENTATRICOPEPTIDE REPEAT-CONTAINING PROTEIN 4, MITOCHONDRIAL-RELATED"/>
    <property type="match status" value="1"/>
</dbReference>
<dbReference type="PANTHER" id="PTHR47938">
    <property type="entry name" value="RESPIRATORY COMPLEX I CHAPERONE (CIA84), PUTATIVE (AFU_ORTHOLOGUE AFUA_2G06020)-RELATED"/>
    <property type="match status" value="1"/>
</dbReference>
<protein>
    <submittedName>
        <fullName evidence="2">ATPase expression protein 3</fullName>
    </submittedName>
</protein>
<comment type="caution">
    <text evidence="2">The sequence shown here is derived from an EMBL/GenBank/DDBJ whole genome shotgun (WGS) entry which is preliminary data.</text>
</comment>
<gene>
    <name evidence="2" type="ORF">RNJ44_03665</name>
</gene>
<dbReference type="InterPro" id="IPR011990">
    <property type="entry name" value="TPR-like_helical_dom_sf"/>
</dbReference>
<dbReference type="InterPro" id="IPR002885">
    <property type="entry name" value="PPR_rpt"/>
</dbReference>
<sequence length="619" mass="72421">MNVIKRLGNAVSKNGDRVSRNTNALKNITAGLFERQHEVNKRSKELDTNLVPKIKDKNRYVRQNLHLVGKNSCFERKHVKQFLEPLEGYKLKRQQINTDYNTGLLRGVEKSGTQLNLSRSLMVKILPLLISCTPKESGGYSTLEVMKRKFPRYYTKEIPPIPDFNGDSKEFENYIALLTHTEFFHLNSSKSNGLVPKILRVLMHPGNLNTIELRTSQCYNDMIYFFSKKYDFATCREILAQMKVEGCQPNTSTYNLLLMNMVKNLNMKKVKPIDNELLFYLKDMKKNTIEADLVTWNICYNFMQDNLSKDLYLEKMFEYGVPLTADLIHIIVKNSLEPGIKSTISSILDILGTNADRLINLKFVNYLIKSLLFQNEIDVAWKVFKYFELKQMDLGSKLNFLINVDTLNIFLRKFAEQGRLDLSLLTYHYCTKKLLGVHKIRPDRNTFEMLLKCIIRNGYTKNLPGLAEYVYLLSNRYGIKIKNNNYWSVKIQSIIKFQYREFQFKERIKNDFQRLDNFSWGSDELKEFTLKVWKQGSKNTRWVCRFIGCMPTTVPSCSKPVVIYDHDESLQIKKAQYRRRVKSIAVMNAMASRVPYAKDWHGSFKKEVMKRKVLISETE</sequence>
<evidence type="ECO:0000256" key="1">
    <source>
        <dbReference type="ARBA" id="ARBA00004173"/>
    </source>
</evidence>
<dbReference type="Pfam" id="PF13812">
    <property type="entry name" value="PPR_3"/>
    <property type="match status" value="1"/>
</dbReference>
<reference evidence="2 3" key="1">
    <citation type="submission" date="2024-05" db="EMBL/GenBank/DDBJ databases">
        <title>Long read based assembly of the Candida bracarensis genome reveals expanded adhesin content.</title>
        <authorList>
            <person name="Marcet-Houben M."/>
            <person name="Ksiezopolska E."/>
            <person name="Gabaldon T."/>
        </authorList>
    </citation>
    <scope>NUCLEOTIDE SEQUENCE [LARGE SCALE GENOMIC DNA]</scope>
    <source>
        <strain evidence="2 3">CBM6</strain>
    </source>
</reference>
<accession>A0ABR4NXJ3</accession>
<proteinExistence type="predicted"/>
<organism evidence="2 3">
    <name type="scientific">Nakaseomyces bracarensis</name>
    <dbReference type="NCBI Taxonomy" id="273131"/>
    <lineage>
        <taxon>Eukaryota</taxon>
        <taxon>Fungi</taxon>
        <taxon>Dikarya</taxon>
        <taxon>Ascomycota</taxon>
        <taxon>Saccharomycotina</taxon>
        <taxon>Saccharomycetes</taxon>
        <taxon>Saccharomycetales</taxon>
        <taxon>Saccharomycetaceae</taxon>
        <taxon>Nakaseomyces</taxon>
    </lineage>
</organism>
<name>A0ABR4NXJ3_9SACH</name>
<evidence type="ECO:0000313" key="2">
    <source>
        <dbReference type="EMBL" id="KAL3233625.1"/>
    </source>
</evidence>